<keyword evidence="2" id="KW-1185">Reference proteome</keyword>
<dbReference type="AlphaFoldDB" id="A0A4Y2I783"/>
<evidence type="ECO:0000313" key="2">
    <source>
        <dbReference type="Proteomes" id="UP000499080"/>
    </source>
</evidence>
<proteinExistence type="predicted"/>
<gene>
    <name evidence="1" type="ORF">AVEN_35100_1</name>
</gene>
<accession>A0A4Y2I783</accession>
<reference evidence="1 2" key="1">
    <citation type="journal article" date="2019" name="Sci. Rep.">
        <title>Orb-weaving spider Araneus ventricosus genome elucidates the spidroin gene catalogue.</title>
        <authorList>
            <person name="Kono N."/>
            <person name="Nakamura H."/>
            <person name="Ohtoshi R."/>
            <person name="Moran D.A.P."/>
            <person name="Shinohara A."/>
            <person name="Yoshida Y."/>
            <person name="Fujiwara M."/>
            <person name="Mori M."/>
            <person name="Tomita M."/>
            <person name="Arakawa K."/>
        </authorList>
    </citation>
    <scope>NUCLEOTIDE SEQUENCE [LARGE SCALE GENOMIC DNA]</scope>
</reference>
<dbReference type="EMBL" id="BGPR01002412">
    <property type="protein sequence ID" value="GBM72986.1"/>
    <property type="molecule type" value="Genomic_DNA"/>
</dbReference>
<protein>
    <submittedName>
        <fullName evidence="1">Uncharacterized protein</fullName>
    </submittedName>
</protein>
<name>A0A4Y2I783_ARAVE</name>
<comment type="caution">
    <text evidence="1">The sequence shown here is derived from an EMBL/GenBank/DDBJ whole genome shotgun (WGS) entry which is preliminary data.</text>
</comment>
<evidence type="ECO:0000313" key="1">
    <source>
        <dbReference type="EMBL" id="GBM72986.1"/>
    </source>
</evidence>
<sequence>MRRHCEGTLCGIAKCRFSATTAALNTVREMKPFEVGREGPCSEKMASSLMQLEPHIQQKHSVDSTHPLEAISLNRITNYKRKALRLKAQN</sequence>
<organism evidence="1 2">
    <name type="scientific">Araneus ventricosus</name>
    <name type="common">Orbweaver spider</name>
    <name type="synonym">Epeira ventricosa</name>
    <dbReference type="NCBI Taxonomy" id="182803"/>
    <lineage>
        <taxon>Eukaryota</taxon>
        <taxon>Metazoa</taxon>
        <taxon>Ecdysozoa</taxon>
        <taxon>Arthropoda</taxon>
        <taxon>Chelicerata</taxon>
        <taxon>Arachnida</taxon>
        <taxon>Araneae</taxon>
        <taxon>Araneomorphae</taxon>
        <taxon>Entelegynae</taxon>
        <taxon>Araneoidea</taxon>
        <taxon>Araneidae</taxon>
        <taxon>Araneus</taxon>
    </lineage>
</organism>
<dbReference type="Proteomes" id="UP000499080">
    <property type="component" value="Unassembled WGS sequence"/>
</dbReference>